<gene>
    <name evidence="1" type="ORF">Bccel_1899</name>
</gene>
<organism evidence="1 2">
    <name type="scientific">Pseudobacteroides cellulosolvens ATCC 35603 = DSM 2933</name>
    <dbReference type="NCBI Taxonomy" id="398512"/>
    <lineage>
        <taxon>Bacteria</taxon>
        <taxon>Bacillati</taxon>
        <taxon>Bacillota</taxon>
        <taxon>Clostridia</taxon>
        <taxon>Eubacteriales</taxon>
        <taxon>Oscillospiraceae</taxon>
        <taxon>Pseudobacteroides</taxon>
    </lineage>
</organism>
<keyword evidence="2" id="KW-1185">Reference proteome</keyword>
<evidence type="ECO:0000313" key="2">
    <source>
        <dbReference type="Proteomes" id="UP000036923"/>
    </source>
</evidence>
<evidence type="ECO:0000313" key="1">
    <source>
        <dbReference type="EMBL" id="KNY26634.1"/>
    </source>
</evidence>
<dbReference type="RefSeq" id="WP_036938102.1">
    <property type="nucleotide sequence ID" value="NZ_JQKC01000006.1"/>
</dbReference>
<dbReference type="Proteomes" id="UP000036923">
    <property type="component" value="Unassembled WGS sequence"/>
</dbReference>
<dbReference type="OrthoDB" id="2083744at2"/>
<dbReference type="eggNOG" id="ENOG5033YG6">
    <property type="taxonomic scope" value="Bacteria"/>
</dbReference>
<sequence length="101" mass="12391">MEKRRLSCSRDWTTLTIANFDEKKTLYLNYYDINRIEFDEMLISKLFKKVRSEKIQIFTNTFSTPIEFTKHKDEKYFEEYKQELTKFARDNKISLIDRIIS</sequence>
<accession>A0A0L6JLJ0</accession>
<name>A0A0L6JLJ0_9FIRM</name>
<dbReference type="AlphaFoldDB" id="A0A0L6JLJ0"/>
<comment type="caution">
    <text evidence="1">The sequence shown here is derived from an EMBL/GenBank/DDBJ whole genome shotgun (WGS) entry which is preliminary data.</text>
</comment>
<protein>
    <submittedName>
        <fullName evidence="1">Uncharacterized protein</fullName>
    </submittedName>
</protein>
<reference evidence="2" key="1">
    <citation type="submission" date="2015-07" db="EMBL/GenBank/DDBJ databases">
        <title>Near-Complete Genome Sequence of the Cellulolytic Bacterium Bacteroides (Pseudobacteroides) cellulosolvens ATCC 35603.</title>
        <authorList>
            <person name="Dassa B."/>
            <person name="Utturkar S.M."/>
            <person name="Klingeman D.M."/>
            <person name="Hurt R.A."/>
            <person name="Keller M."/>
            <person name="Xu J."/>
            <person name="Reddy Y.H.K."/>
            <person name="Borovok I."/>
            <person name="Grinberg I.R."/>
            <person name="Lamed R."/>
            <person name="Zhivin O."/>
            <person name="Bayer E.A."/>
            <person name="Brown S.D."/>
        </authorList>
    </citation>
    <scope>NUCLEOTIDE SEQUENCE [LARGE SCALE GENOMIC DNA]</scope>
    <source>
        <strain evidence="2">DSM 2933</strain>
    </source>
</reference>
<proteinExistence type="predicted"/>
<dbReference type="EMBL" id="LGTC01000001">
    <property type="protein sequence ID" value="KNY26634.1"/>
    <property type="molecule type" value="Genomic_DNA"/>
</dbReference>